<keyword evidence="8" id="KW-0443">Lipid metabolism</keyword>
<name>A0A8K0P2R8_LADFU</name>
<dbReference type="InterPro" id="IPR014043">
    <property type="entry name" value="Acyl_transferase_dom"/>
</dbReference>
<evidence type="ECO:0000256" key="3">
    <source>
        <dbReference type="ARBA" id="ARBA00013258"/>
    </source>
</evidence>
<keyword evidence="4" id="KW-0444">Lipid biosynthesis</keyword>
<evidence type="ECO:0000313" key="15">
    <source>
        <dbReference type="EMBL" id="KAG8230313.1"/>
    </source>
</evidence>
<reference evidence="15" key="1">
    <citation type="submission" date="2013-04" db="EMBL/GenBank/DDBJ databases">
        <authorList>
            <person name="Qu J."/>
            <person name="Murali S.C."/>
            <person name="Bandaranaike D."/>
            <person name="Bellair M."/>
            <person name="Blankenburg K."/>
            <person name="Chao H."/>
            <person name="Dinh H."/>
            <person name="Doddapaneni H."/>
            <person name="Downs B."/>
            <person name="Dugan-Rocha S."/>
            <person name="Elkadiri S."/>
            <person name="Gnanaolivu R.D."/>
            <person name="Hernandez B."/>
            <person name="Javaid M."/>
            <person name="Jayaseelan J.C."/>
            <person name="Lee S."/>
            <person name="Li M."/>
            <person name="Ming W."/>
            <person name="Munidasa M."/>
            <person name="Muniz J."/>
            <person name="Nguyen L."/>
            <person name="Ongeri F."/>
            <person name="Osuji N."/>
            <person name="Pu L.-L."/>
            <person name="Puazo M."/>
            <person name="Qu C."/>
            <person name="Quiroz J."/>
            <person name="Raj R."/>
            <person name="Weissenberger G."/>
            <person name="Xin Y."/>
            <person name="Zou X."/>
            <person name="Han Y."/>
            <person name="Richards S."/>
            <person name="Worley K."/>
            <person name="Muzny D."/>
            <person name="Gibbs R."/>
        </authorList>
    </citation>
    <scope>NUCLEOTIDE SEQUENCE</scope>
    <source>
        <strain evidence="15">Sampled in the wild</strain>
    </source>
</reference>
<dbReference type="PANTHER" id="PTHR47170:SF2">
    <property type="entry name" value="MALONYL-COA:ACP TRANSACYLASE (MAT) DOMAIN-CONTAINING PROTEIN"/>
    <property type="match status" value="1"/>
</dbReference>
<organism evidence="15 16">
    <name type="scientific">Ladona fulva</name>
    <name type="common">Scarce chaser dragonfly</name>
    <name type="synonym">Libellula fulva</name>
    <dbReference type="NCBI Taxonomy" id="123851"/>
    <lineage>
        <taxon>Eukaryota</taxon>
        <taxon>Metazoa</taxon>
        <taxon>Ecdysozoa</taxon>
        <taxon>Arthropoda</taxon>
        <taxon>Hexapoda</taxon>
        <taxon>Insecta</taxon>
        <taxon>Pterygota</taxon>
        <taxon>Palaeoptera</taxon>
        <taxon>Odonata</taxon>
        <taxon>Epiprocta</taxon>
        <taxon>Anisoptera</taxon>
        <taxon>Libelluloidea</taxon>
        <taxon>Libellulidae</taxon>
        <taxon>Ladona</taxon>
    </lineage>
</organism>
<protein>
    <recommendedName>
        <fullName evidence="3">[acyl-carrier-protein] S-malonyltransferase</fullName>
        <ecNumber evidence="3">2.3.1.39</ecNumber>
    </recommendedName>
    <alternativeName>
        <fullName evidence="12">[Acyl-carrier-protein] malonyltransferase</fullName>
    </alternativeName>
</protein>
<dbReference type="Gene3D" id="3.40.366.10">
    <property type="entry name" value="Malonyl-Coenzyme A Acyl Carrier Protein, domain 2"/>
    <property type="match status" value="1"/>
</dbReference>
<evidence type="ECO:0000256" key="6">
    <source>
        <dbReference type="ARBA" id="ARBA00022832"/>
    </source>
</evidence>
<comment type="caution">
    <text evidence="15">The sequence shown here is derived from an EMBL/GenBank/DDBJ whole genome shotgun (WGS) entry which is preliminary data.</text>
</comment>
<evidence type="ECO:0000256" key="5">
    <source>
        <dbReference type="ARBA" id="ARBA00022679"/>
    </source>
</evidence>
<keyword evidence="10" id="KW-0275">Fatty acid biosynthesis</keyword>
<comment type="subcellular location">
    <subcellularLocation>
        <location evidence="1">Mitochondrion</location>
    </subcellularLocation>
</comment>
<dbReference type="FunFam" id="3.30.70.250:FF:000005">
    <property type="entry name" value="Malonyl-CoA-acyl carrier protein transacylase, mitochondrial"/>
    <property type="match status" value="1"/>
</dbReference>
<dbReference type="EC" id="2.3.1.39" evidence="3"/>
<evidence type="ECO:0000256" key="4">
    <source>
        <dbReference type="ARBA" id="ARBA00022516"/>
    </source>
</evidence>
<dbReference type="OrthoDB" id="541883at2759"/>
<keyword evidence="9" id="KW-0496">Mitochondrion</keyword>
<keyword evidence="6" id="KW-0276">Fatty acid metabolism</keyword>
<dbReference type="Pfam" id="PF00698">
    <property type="entry name" value="Acyl_transf_1"/>
    <property type="match status" value="1"/>
</dbReference>
<evidence type="ECO:0000256" key="10">
    <source>
        <dbReference type="ARBA" id="ARBA00023160"/>
    </source>
</evidence>
<dbReference type="SMART" id="SM00827">
    <property type="entry name" value="PKS_AT"/>
    <property type="match status" value="1"/>
</dbReference>
<dbReference type="SUPFAM" id="SSF55048">
    <property type="entry name" value="Probable ACP-binding domain of malonyl-CoA ACP transacylase"/>
    <property type="match status" value="1"/>
</dbReference>
<evidence type="ECO:0000256" key="13">
    <source>
        <dbReference type="SAM" id="MobiDB-lite"/>
    </source>
</evidence>
<comment type="pathway">
    <text evidence="2">Lipid metabolism; fatty acid biosynthesis.</text>
</comment>
<accession>A0A8K0P2R8</accession>
<dbReference type="AlphaFoldDB" id="A0A8K0P2R8"/>
<keyword evidence="5" id="KW-0808">Transferase</keyword>
<evidence type="ECO:0000256" key="7">
    <source>
        <dbReference type="ARBA" id="ARBA00022946"/>
    </source>
</evidence>
<dbReference type="InterPro" id="IPR001227">
    <property type="entry name" value="Ac_transferase_dom_sf"/>
</dbReference>
<dbReference type="InterPro" id="IPR052760">
    <property type="entry name" value="Mitochondrial_malonyltrans"/>
</dbReference>
<dbReference type="UniPathway" id="UPA00094"/>
<sequence>MKISGVMLSSASNILSMNCFRRALIKLTFSRYLKIQSIRLWASSTRKDESSPTSEENVEKSKASVEELLSDSVVGKEQKPTTPEEIWATTVYPKSERRIQARNRLAPRVDPRETSIILFPGQGAQAVGMGKDLLKFPVVKDLFEAASEILGYDLLKLCLNGPKEKLDKTIYCQPAIFVCSIAALERLVEERPASVENCVATAGFSVGEIAALVFAGSLTFENGKFISYDLDLNLVKVRAEAMQYASEITPCGMATVLYGPDSQLGYACLKAKEWCKEQGIENPVCKIANYLYPHCKVVAGNLKALEFLEKNASTYKLKRIRRLPVSGAFHTDLMRPAAEPFKAALKKADVKDPVISVHSNVDGKRYSNANHVIRQLPKQIYRSVKWEQTLHVLYERPEGEYFPKTFECGPGSSLKTILKMFNVMYCSITWMMEY</sequence>
<dbReference type="GO" id="GO:0004314">
    <property type="term" value="F:[acyl-carrier-protein] S-malonyltransferase activity"/>
    <property type="evidence" value="ECO:0007669"/>
    <property type="project" value="UniProtKB-EC"/>
</dbReference>
<dbReference type="Gene3D" id="3.30.70.250">
    <property type="entry name" value="Malonyl-CoA ACP transacylase, ACP-binding"/>
    <property type="match status" value="1"/>
</dbReference>
<reference evidence="15" key="2">
    <citation type="submission" date="2017-10" db="EMBL/GenBank/DDBJ databases">
        <title>Ladona fulva Genome sequencing and assembly.</title>
        <authorList>
            <person name="Murali S."/>
            <person name="Richards S."/>
            <person name="Bandaranaike D."/>
            <person name="Bellair M."/>
            <person name="Blankenburg K."/>
            <person name="Chao H."/>
            <person name="Dinh H."/>
            <person name="Doddapaneni H."/>
            <person name="Dugan-Rocha S."/>
            <person name="Elkadiri S."/>
            <person name="Gnanaolivu R."/>
            <person name="Hernandez B."/>
            <person name="Skinner E."/>
            <person name="Javaid M."/>
            <person name="Lee S."/>
            <person name="Li M."/>
            <person name="Ming W."/>
            <person name="Munidasa M."/>
            <person name="Muniz J."/>
            <person name="Nguyen L."/>
            <person name="Hughes D."/>
            <person name="Osuji N."/>
            <person name="Pu L.-L."/>
            <person name="Puazo M."/>
            <person name="Qu C."/>
            <person name="Quiroz J."/>
            <person name="Raj R."/>
            <person name="Weissenberger G."/>
            <person name="Xin Y."/>
            <person name="Zou X."/>
            <person name="Han Y."/>
            <person name="Worley K."/>
            <person name="Muzny D."/>
            <person name="Gibbs R."/>
        </authorList>
    </citation>
    <scope>NUCLEOTIDE SEQUENCE</scope>
    <source>
        <strain evidence="15">Sampled in the wild</strain>
    </source>
</reference>
<evidence type="ECO:0000256" key="11">
    <source>
        <dbReference type="ARBA" id="ARBA00061523"/>
    </source>
</evidence>
<dbReference type="InterPro" id="IPR016036">
    <property type="entry name" value="Malonyl_transacylase_ACP-bd"/>
</dbReference>
<feature type="domain" description="Malonyl-CoA:ACP transacylase (MAT)" evidence="14">
    <location>
        <begin position="118"/>
        <end position="430"/>
    </location>
</feature>
<evidence type="ECO:0000313" key="16">
    <source>
        <dbReference type="Proteomes" id="UP000792457"/>
    </source>
</evidence>
<dbReference type="GO" id="GO:0006633">
    <property type="term" value="P:fatty acid biosynthetic process"/>
    <property type="evidence" value="ECO:0007669"/>
    <property type="project" value="UniProtKB-UniPathway"/>
</dbReference>
<evidence type="ECO:0000256" key="12">
    <source>
        <dbReference type="ARBA" id="ARBA00077751"/>
    </source>
</evidence>
<dbReference type="GO" id="GO:0005739">
    <property type="term" value="C:mitochondrion"/>
    <property type="evidence" value="ECO:0007669"/>
    <property type="project" value="UniProtKB-SubCell"/>
</dbReference>
<dbReference type="EMBL" id="KZ308477">
    <property type="protein sequence ID" value="KAG8230313.1"/>
    <property type="molecule type" value="Genomic_DNA"/>
</dbReference>
<feature type="region of interest" description="Disordered" evidence="13">
    <location>
        <begin position="45"/>
        <end position="64"/>
    </location>
</feature>
<dbReference type="SUPFAM" id="SSF52151">
    <property type="entry name" value="FabD/lysophospholipase-like"/>
    <property type="match status" value="1"/>
</dbReference>
<dbReference type="PANTHER" id="PTHR47170">
    <property type="entry name" value="MALONYL-COA ACP TRANSACYLASE, ACP-BINDING"/>
    <property type="match status" value="1"/>
</dbReference>
<evidence type="ECO:0000256" key="2">
    <source>
        <dbReference type="ARBA" id="ARBA00005194"/>
    </source>
</evidence>
<evidence type="ECO:0000256" key="8">
    <source>
        <dbReference type="ARBA" id="ARBA00023098"/>
    </source>
</evidence>
<keyword evidence="16" id="KW-1185">Reference proteome</keyword>
<keyword evidence="7" id="KW-0809">Transit peptide</keyword>
<proteinExistence type="inferred from homology"/>
<gene>
    <name evidence="15" type="ORF">J437_LFUL000583</name>
</gene>
<evidence type="ECO:0000256" key="1">
    <source>
        <dbReference type="ARBA" id="ARBA00004173"/>
    </source>
</evidence>
<comment type="similarity">
    <text evidence="11">Belongs to the type II malonyltransferase family.</text>
</comment>
<evidence type="ECO:0000259" key="14">
    <source>
        <dbReference type="SMART" id="SM00827"/>
    </source>
</evidence>
<dbReference type="InterPro" id="IPR016035">
    <property type="entry name" value="Acyl_Trfase/lysoPLipase"/>
</dbReference>
<evidence type="ECO:0000256" key="9">
    <source>
        <dbReference type="ARBA" id="ARBA00023128"/>
    </source>
</evidence>
<dbReference type="Proteomes" id="UP000792457">
    <property type="component" value="Unassembled WGS sequence"/>
</dbReference>